<comment type="caution">
    <text evidence="1">The sequence shown here is derived from an EMBL/GenBank/DDBJ whole genome shotgun (WGS) entry which is preliminary data.</text>
</comment>
<dbReference type="Proteomes" id="UP000472355">
    <property type="component" value="Unassembled WGS sequence"/>
</dbReference>
<protein>
    <submittedName>
        <fullName evidence="1">Uncharacterized protein</fullName>
    </submittedName>
</protein>
<organism evidence="1 2">
    <name type="scientific">Clostridium botulinum</name>
    <dbReference type="NCBI Taxonomy" id="1491"/>
    <lineage>
        <taxon>Bacteria</taxon>
        <taxon>Bacillati</taxon>
        <taxon>Bacillota</taxon>
        <taxon>Clostridia</taxon>
        <taxon>Eubacteriales</taxon>
        <taxon>Clostridiaceae</taxon>
        <taxon>Clostridium</taxon>
    </lineage>
</organism>
<gene>
    <name evidence="1" type="ORF">EXM65_15405</name>
</gene>
<proteinExistence type="predicted"/>
<dbReference type="RefSeq" id="WP_061309162.1">
    <property type="nucleotide sequence ID" value="NZ_LFQX01000018.1"/>
</dbReference>
<evidence type="ECO:0000313" key="2">
    <source>
        <dbReference type="Proteomes" id="UP000472355"/>
    </source>
</evidence>
<dbReference type="AlphaFoldDB" id="A0A6M0SW00"/>
<reference evidence="1 2" key="1">
    <citation type="submission" date="2019-02" db="EMBL/GenBank/DDBJ databases">
        <title>Genome sequencing of Clostridium botulinum clinical isolates.</title>
        <authorList>
            <person name="Brunt J."/>
            <person name="Van Vliet A.H.M."/>
            <person name="Stringer S.C."/>
            <person name="Grant K.A."/>
            <person name="Carter A.C."/>
            <person name="Peck M.W."/>
        </authorList>
    </citation>
    <scope>NUCLEOTIDE SEQUENCE [LARGE SCALE GENOMIC DNA]</scope>
    <source>
        <strain evidence="1 2">H113700579</strain>
    </source>
</reference>
<dbReference type="EMBL" id="SGKU01000054">
    <property type="protein sequence ID" value="NFA43915.1"/>
    <property type="molecule type" value="Genomic_DNA"/>
</dbReference>
<evidence type="ECO:0000313" key="1">
    <source>
        <dbReference type="EMBL" id="NFA43915.1"/>
    </source>
</evidence>
<name>A0A6M0SW00_CLOBO</name>
<accession>A0A6M0SW00</accession>
<sequence length="80" mass="9308">MVDAESMGIDDFPKEIVKNMYALVEYKGTEKEHFVYAYPTEIEAFKTYKKIHHTDKAIFKANIVYANLFGTKVMCGYEEI</sequence>